<evidence type="ECO:0008006" key="4">
    <source>
        <dbReference type="Google" id="ProtNLM"/>
    </source>
</evidence>
<evidence type="ECO:0000313" key="2">
    <source>
        <dbReference type="EMBL" id="SIS40763.1"/>
    </source>
</evidence>
<reference evidence="2 3" key="1">
    <citation type="submission" date="2017-01" db="EMBL/GenBank/DDBJ databases">
        <authorList>
            <person name="Varghese N."/>
            <person name="Submissions S."/>
        </authorList>
    </citation>
    <scope>NUCLEOTIDE SEQUENCE [LARGE SCALE GENOMIC DNA]</scope>
    <source>
        <strain evidence="2 3">DSM 2061</strain>
    </source>
</reference>
<evidence type="ECO:0000256" key="1">
    <source>
        <dbReference type="SAM" id="SignalP"/>
    </source>
</evidence>
<sequence>MKKLFITTVFALGSLTAFAQEEQATDATETAAEAVAQDAFAEVALEEVPEAVTKMVETNYPGATINKASKNEANQYKLEVSLEDGTSGALIVDEEGNAVQQ</sequence>
<dbReference type="Gene3D" id="3.40.1420.30">
    <property type="match status" value="1"/>
</dbReference>
<evidence type="ECO:0000313" key="3">
    <source>
        <dbReference type="Proteomes" id="UP000185728"/>
    </source>
</evidence>
<proteinExistence type="predicted"/>
<gene>
    <name evidence="2" type="ORF">SAMN05421766_101623</name>
</gene>
<dbReference type="EMBL" id="FTOB01000001">
    <property type="protein sequence ID" value="SIS40763.1"/>
    <property type="molecule type" value="Genomic_DNA"/>
</dbReference>
<keyword evidence="3" id="KW-1185">Reference proteome</keyword>
<accession>A0ABY1KJ70</accession>
<keyword evidence="1" id="KW-0732">Signal</keyword>
<comment type="caution">
    <text evidence="2">The sequence shown here is derived from an EMBL/GenBank/DDBJ whole genome shotgun (WGS) entry which is preliminary data.</text>
</comment>
<dbReference type="RefSeq" id="WP_076453454.1">
    <property type="nucleotide sequence ID" value="NZ_FTOB01000001.1"/>
</dbReference>
<feature type="signal peptide" evidence="1">
    <location>
        <begin position="1"/>
        <end position="19"/>
    </location>
</feature>
<dbReference type="SUPFAM" id="SSF160574">
    <property type="entry name" value="BT0923-like"/>
    <property type="match status" value="1"/>
</dbReference>
<protein>
    <recommendedName>
        <fullName evidence="4">PepSY domain-containing protein</fullName>
    </recommendedName>
</protein>
<organism evidence="2 3">
    <name type="scientific">Zobellia uliginosa</name>
    <dbReference type="NCBI Taxonomy" id="143224"/>
    <lineage>
        <taxon>Bacteria</taxon>
        <taxon>Pseudomonadati</taxon>
        <taxon>Bacteroidota</taxon>
        <taxon>Flavobacteriia</taxon>
        <taxon>Flavobacteriales</taxon>
        <taxon>Flavobacteriaceae</taxon>
        <taxon>Zobellia</taxon>
    </lineage>
</organism>
<name>A0ABY1KJ70_9FLAO</name>
<feature type="chain" id="PRO_5045542108" description="PepSY domain-containing protein" evidence="1">
    <location>
        <begin position="20"/>
        <end position="101"/>
    </location>
</feature>
<dbReference type="Proteomes" id="UP000185728">
    <property type="component" value="Unassembled WGS sequence"/>
</dbReference>